<dbReference type="GO" id="GO:0034247">
    <property type="term" value="P:snoRNA splicing"/>
    <property type="evidence" value="ECO:0007669"/>
    <property type="project" value="TreeGrafter"/>
</dbReference>
<evidence type="ECO:0000313" key="2">
    <source>
        <dbReference type="EMBL" id="VVA40945.1"/>
    </source>
</evidence>
<dbReference type="InParanoid" id="A0A5E4GM43"/>
<dbReference type="Proteomes" id="UP000327085">
    <property type="component" value="Unassembled WGS sequence"/>
</dbReference>
<evidence type="ECO:0000313" key="3">
    <source>
        <dbReference type="Proteomes" id="UP000327085"/>
    </source>
</evidence>
<dbReference type="EMBL" id="CABIKO010001124">
    <property type="protein sequence ID" value="VVA40945.1"/>
    <property type="molecule type" value="Genomic_DNA"/>
</dbReference>
<gene>
    <name evidence="2" type="ORF">ALMOND_2B032654</name>
</gene>
<dbReference type="InterPro" id="IPR039971">
    <property type="entry name" value="CWC24-like"/>
</dbReference>
<accession>A0A5E4GM43</accession>
<protein>
    <submittedName>
        <fullName evidence="2">PREDICTED: zinc finger</fullName>
    </submittedName>
</protein>
<proteinExistence type="predicted"/>
<dbReference type="GO" id="GO:0005684">
    <property type="term" value="C:U2-type spliceosomal complex"/>
    <property type="evidence" value="ECO:0007669"/>
    <property type="project" value="TreeGrafter"/>
</dbReference>
<sequence length="117" mass="12955">MADLGGNAELGEVCNFFRKPIKKQNIRKRRVDEDEEDDGSKSGGTLLPSQRKASKLNGKLYFSSGPTTSSTPGSSAIFEFKSSKEIQVEHDSRATATLETETDFSRDARALRERVLK</sequence>
<dbReference type="PANTHER" id="PTHR12930:SF0">
    <property type="entry name" value="RING FINGER PROTEIN 113B"/>
    <property type="match status" value="1"/>
</dbReference>
<dbReference type="AlphaFoldDB" id="A0A5E4GM43"/>
<dbReference type="Gramene" id="VVA40945">
    <property type="protein sequence ID" value="VVA40945"/>
    <property type="gene ID" value="Prudul26B032654"/>
</dbReference>
<name>A0A5E4GM43_PRUDU</name>
<feature type="region of interest" description="Disordered" evidence="1">
    <location>
        <begin position="25"/>
        <end position="52"/>
    </location>
</feature>
<organism evidence="2 3">
    <name type="scientific">Prunus dulcis</name>
    <name type="common">Almond</name>
    <name type="synonym">Amygdalus dulcis</name>
    <dbReference type="NCBI Taxonomy" id="3755"/>
    <lineage>
        <taxon>Eukaryota</taxon>
        <taxon>Viridiplantae</taxon>
        <taxon>Streptophyta</taxon>
        <taxon>Embryophyta</taxon>
        <taxon>Tracheophyta</taxon>
        <taxon>Spermatophyta</taxon>
        <taxon>Magnoliopsida</taxon>
        <taxon>eudicotyledons</taxon>
        <taxon>Gunneridae</taxon>
        <taxon>Pentapetalae</taxon>
        <taxon>rosids</taxon>
        <taxon>fabids</taxon>
        <taxon>Rosales</taxon>
        <taxon>Rosaceae</taxon>
        <taxon>Amygdaloideae</taxon>
        <taxon>Amygdaleae</taxon>
        <taxon>Prunus</taxon>
    </lineage>
</organism>
<dbReference type="PANTHER" id="PTHR12930">
    <property type="entry name" value="ZINC FINGER PROTEIN 183"/>
    <property type="match status" value="1"/>
</dbReference>
<reference evidence="3" key="1">
    <citation type="journal article" date="2020" name="Plant J.">
        <title>Transposons played a major role in the diversification between the closely related almond and peach genomes: results from the almond genome sequence.</title>
        <authorList>
            <person name="Alioto T."/>
            <person name="Alexiou K.G."/>
            <person name="Bardil A."/>
            <person name="Barteri F."/>
            <person name="Castanera R."/>
            <person name="Cruz F."/>
            <person name="Dhingra A."/>
            <person name="Duval H."/>
            <person name="Fernandez I Marti A."/>
            <person name="Frias L."/>
            <person name="Galan B."/>
            <person name="Garcia J.L."/>
            <person name="Howad W."/>
            <person name="Gomez-Garrido J."/>
            <person name="Gut M."/>
            <person name="Julca I."/>
            <person name="Morata J."/>
            <person name="Puigdomenech P."/>
            <person name="Ribeca P."/>
            <person name="Rubio Cabetas M.J."/>
            <person name="Vlasova A."/>
            <person name="Wirthensohn M."/>
            <person name="Garcia-Mas J."/>
            <person name="Gabaldon T."/>
            <person name="Casacuberta J.M."/>
            <person name="Arus P."/>
        </authorList>
    </citation>
    <scope>NUCLEOTIDE SEQUENCE [LARGE SCALE GENOMIC DNA]</scope>
    <source>
        <strain evidence="3">cv. Texas</strain>
    </source>
</reference>
<evidence type="ECO:0000256" key="1">
    <source>
        <dbReference type="SAM" id="MobiDB-lite"/>
    </source>
</evidence>